<dbReference type="SUPFAM" id="SSF55681">
    <property type="entry name" value="Class II aaRS and biotin synthetases"/>
    <property type="match status" value="1"/>
</dbReference>
<dbReference type="GO" id="GO:0140096">
    <property type="term" value="F:catalytic activity, acting on a protein"/>
    <property type="evidence" value="ECO:0007669"/>
    <property type="project" value="UniProtKB-ARBA"/>
</dbReference>
<keyword evidence="2" id="KW-0436">Ligase</keyword>
<dbReference type="OrthoDB" id="9774653at2"/>
<evidence type="ECO:0000313" key="2">
    <source>
        <dbReference type="EMBL" id="TDF95916.1"/>
    </source>
</evidence>
<comment type="caution">
    <text evidence="2">The sequence shown here is derived from an EMBL/GenBank/DDBJ whole genome shotgun (WGS) entry which is preliminary data.</text>
</comment>
<dbReference type="InterPro" id="IPR045864">
    <property type="entry name" value="aa-tRNA-synth_II/BPL/LPL"/>
</dbReference>
<dbReference type="AlphaFoldDB" id="A0A4R5KKD2"/>
<name>A0A4R5KKD2_9BACL</name>
<dbReference type="Proteomes" id="UP000295636">
    <property type="component" value="Unassembled WGS sequence"/>
</dbReference>
<evidence type="ECO:0000313" key="3">
    <source>
        <dbReference type="Proteomes" id="UP000295636"/>
    </source>
</evidence>
<dbReference type="InterPro" id="IPR004143">
    <property type="entry name" value="BPL_LPL_catalytic"/>
</dbReference>
<accession>A0A4R5KKD2</accession>
<sequence>MTSQWRFISSGNHDPAYNMAVDEAILTAHSEGKVPPTVRFYGWNPATLSIGYFQKAVEEIDFGQLELEGLGFVRRPTGGRAVLHDKELTYSIIVSESYPGIPRGVTEAYRVLSEGLLFGFRKLGLDARMVQLESEEDKSKYASMGSAACFDSPSWYELVVEGRKIAGSAQTRQKQVVLQHGSILLDMDVDQLFRVLKFSSERLQARLKQQFVSKAVAINDLCRQLGKPAVALPEVEAAFRAGMAEGLNVELADGALTEYEQSLVSQLVSEKYANDAWNLRR</sequence>
<evidence type="ECO:0000259" key="1">
    <source>
        <dbReference type="PROSITE" id="PS51733"/>
    </source>
</evidence>
<keyword evidence="3" id="KW-1185">Reference proteome</keyword>
<dbReference type="Pfam" id="PF21948">
    <property type="entry name" value="LplA-B_cat"/>
    <property type="match status" value="1"/>
</dbReference>
<dbReference type="GO" id="GO:0016740">
    <property type="term" value="F:transferase activity"/>
    <property type="evidence" value="ECO:0007669"/>
    <property type="project" value="UniProtKB-ARBA"/>
</dbReference>
<dbReference type="InterPro" id="IPR050664">
    <property type="entry name" value="Octanoyltrans_LipM/LipL"/>
</dbReference>
<reference evidence="2 3" key="1">
    <citation type="submission" date="2019-03" db="EMBL/GenBank/DDBJ databases">
        <title>This is whole genome sequence of Paenibacillus sp MS74 strain.</title>
        <authorList>
            <person name="Trinh H.N."/>
        </authorList>
    </citation>
    <scope>NUCLEOTIDE SEQUENCE [LARGE SCALE GENOMIC DNA]</scope>
    <source>
        <strain evidence="2 3">MS74</strain>
    </source>
</reference>
<dbReference type="GO" id="GO:0016874">
    <property type="term" value="F:ligase activity"/>
    <property type="evidence" value="ECO:0007669"/>
    <property type="project" value="UniProtKB-KW"/>
</dbReference>
<organism evidence="2 3">
    <name type="scientific">Paenibacillus piri</name>
    <dbReference type="NCBI Taxonomy" id="2547395"/>
    <lineage>
        <taxon>Bacteria</taxon>
        <taxon>Bacillati</taxon>
        <taxon>Bacillota</taxon>
        <taxon>Bacilli</taxon>
        <taxon>Bacillales</taxon>
        <taxon>Paenibacillaceae</taxon>
        <taxon>Paenibacillus</taxon>
    </lineage>
</organism>
<proteinExistence type="predicted"/>
<dbReference type="Gene3D" id="3.30.930.10">
    <property type="entry name" value="Bira Bifunctional Protein, Domain 2"/>
    <property type="match status" value="1"/>
</dbReference>
<dbReference type="PROSITE" id="PS51733">
    <property type="entry name" value="BPL_LPL_CATALYTIC"/>
    <property type="match status" value="1"/>
</dbReference>
<feature type="domain" description="BPL/LPL catalytic" evidence="1">
    <location>
        <begin position="32"/>
        <end position="251"/>
    </location>
</feature>
<dbReference type="PANTHER" id="PTHR43679">
    <property type="entry name" value="OCTANOYLTRANSFERASE LIPM-RELATED"/>
    <property type="match status" value="1"/>
</dbReference>
<dbReference type="GO" id="GO:0009249">
    <property type="term" value="P:protein lipoylation"/>
    <property type="evidence" value="ECO:0007669"/>
    <property type="project" value="UniProtKB-ARBA"/>
</dbReference>
<dbReference type="RefSeq" id="WP_133231162.1">
    <property type="nucleotide sequence ID" value="NZ_SMRT01000009.1"/>
</dbReference>
<gene>
    <name evidence="2" type="ORF">E1757_19540</name>
</gene>
<dbReference type="EMBL" id="SMRT01000009">
    <property type="protein sequence ID" value="TDF95916.1"/>
    <property type="molecule type" value="Genomic_DNA"/>
</dbReference>
<dbReference type="CDD" id="cd16443">
    <property type="entry name" value="LplA"/>
    <property type="match status" value="1"/>
</dbReference>
<dbReference type="PANTHER" id="PTHR43679:SF2">
    <property type="entry name" value="OCTANOYL-[GCVH]:PROTEIN N-OCTANOYLTRANSFERASE"/>
    <property type="match status" value="1"/>
</dbReference>
<protein>
    <submittedName>
        <fullName evidence="2">Lipoate--protein ligase family protein</fullName>
    </submittedName>
</protein>